<sequence>MAEVLTGIAVATESLTLCIKAIVVLKRFYVTVKEAREDLNKILNLVGRTRNRIELMKMTLIELRKSTDPGIAAGFITACDGLNRTLEDLVQEASTIANGQSRFGIARRLRWSMSHSKVEELVRKLAEQEKEVTNSYMMLNSLTSLRTQQELQKLTRSSDERSEITVAFCQESEERFSDVSTLRNSSEEPATRVRTWLGHTITDHHSPEYLQMRDKLSEAVYWGDWEVVFNKFEEGFQTFGELWGNAPRMKERSQYHNLSMWTPLHQAVYHHAPVHVVERLLEYGAFRTETLRTRSSEFSFPNLTPLELAHEMEVFHLYDILSPVVKRPLPPDTLQRIEYNFHRLIRSEVGLRVDAEKLYLPVLEALTELDGETVWFPIKFGYPGAGYLFQLLGRELQVKSVNIQGKASEVLYRVMEDDIYETDQIFNYAGDLKQEKDMIVEEDTAEAWPFKLDV</sequence>
<dbReference type="EMBL" id="NMPR01000077">
    <property type="protein sequence ID" value="KAA8631410.1"/>
    <property type="molecule type" value="Genomic_DNA"/>
</dbReference>
<organism evidence="1 2">
    <name type="scientific">Sordaria macrospora</name>
    <dbReference type="NCBI Taxonomy" id="5147"/>
    <lineage>
        <taxon>Eukaryota</taxon>
        <taxon>Fungi</taxon>
        <taxon>Dikarya</taxon>
        <taxon>Ascomycota</taxon>
        <taxon>Pezizomycotina</taxon>
        <taxon>Sordariomycetes</taxon>
        <taxon>Sordariomycetidae</taxon>
        <taxon>Sordariales</taxon>
        <taxon>Sordariaceae</taxon>
        <taxon>Sordaria</taxon>
    </lineage>
</organism>
<comment type="caution">
    <text evidence="1">The sequence shown here is derived from an EMBL/GenBank/DDBJ whole genome shotgun (WGS) entry which is preliminary data.</text>
</comment>
<dbReference type="VEuPathDB" id="FungiDB:SMAC_06076"/>
<evidence type="ECO:0008006" key="3">
    <source>
        <dbReference type="Google" id="ProtNLM"/>
    </source>
</evidence>
<protein>
    <recommendedName>
        <fullName evidence="3">Fungal N-terminal domain-containing protein</fullName>
    </recommendedName>
</protein>
<accession>A0A8S8ZQR6</accession>
<evidence type="ECO:0000313" key="2">
    <source>
        <dbReference type="Proteomes" id="UP000433876"/>
    </source>
</evidence>
<gene>
    <name evidence="1" type="ORF">SMACR_06076</name>
</gene>
<proteinExistence type="predicted"/>
<dbReference type="AlphaFoldDB" id="A0A8S8ZQR6"/>
<evidence type="ECO:0000313" key="1">
    <source>
        <dbReference type="EMBL" id="KAA8631410.1"/>
    </source>
</evidence>
<reference evidence="1 2" key="1">
    <citation type="submission" date="2017-07" db="EMBL/GenBank/DDBJ databases">
        <title>Genome sequence of the Sordaria macrospora wild type strain R19027.</title>
        <authorList>
            <person name="Nowrousian M."/>
            <person name="Teichert I."/>
            <person name="Kueck U."/>
        </authorList>
    </citation>
    <scope>NUCLEOTIDE SEQUENCE [LARGE SCALE GENOMIC DNA]</scope>
    <source>
        <strain evidence="1 2">R19027</strain>
        <tissue evidence="1">Mycelium</tissue>
    </source>
</reference>
<dbReference type="Proteomes" id="UP000433876">
    <property type="component" value="Unassembled WGS sequence"/>
</dbReference>
<name>A0A8S8ZQR6_SORMA</name>